<sequence>MLPEWADTERERDAKPLEPQQLVGVLARALLALAPDSPEARAPLVLFLDDAQWADASTLQTLRRLCVHVAASNAKVLILLTARAEGMAEASLLAAFSSDVGRELATSRLDLEPLDRHDTKRLLEAVAGREARADVEALGEQLFAETLGHPLYLVETLKGLLERGAISHDDEGMVLDAARIVEGLRAGAAGVRAVIGSRLARLSSSAVALAQASATLATAAEFEVLRAVADLGELEALDGFEALTHAGLLHETADGRLTLSHDRVRETVSELLGGPRRALLHKRALAVLERAGASPAALAHHALASGAHEVAAVHLERAGVHALNVGAFDEALRDFERALEVTQRRVPVALERRRALLTRIEFTLYLRDGHQLGALQDRWRRAARDARNSAATSEEAFALGALAASLASQGHHTQAGEAARASLDAARASGDAKTSARALGTLGRLAVERRDWTQAERWLHEAEREARSAGEEALALEARARLASVVTFGHDDPQAGRDIEEDVLRRRLELGETGPILASLVSLTYTCARLGDYAEALRLLDEWAVWSERAGNGRVDANVLGMRGMLWFEQDEVERALTAGEASLREFQKVNVVLPYSYAGLAACLARLGRIDEARRAFERGEALNALDEDLYHKAATAWALGDAALELGDFTRAESFYRQALSANSTAWLLVGLRGLGEVHARTGNEGDAVRLLGVVLARRAAGVHQHRRAKSALAHLGQADASDLLEAALALGRAADLESVVAHERSLGDRSARGRQD</sequence>
<gene>
    <name evidence="4" type="ORF">DES52_1078</name>
</gene>
<dbReference type="GO" id="GO:0004016">
    <property type="term" value="F:adenylate cyclase activity"/>
    <property type="evidence" value="ECO:0007669"/>
    <property type="project" value="TreeGrafter"/>
</dbReference>
<reference evidence="4 5" key="1">
    <citation type="submission" date="2018-06" db="EMBL/GenBank/DDBJ databases">
        <title>Genomic Encyclopedia of Type Strains, Phase IV (KMG-IV): sequencing the most valuable type-strain genomes for metagenomic binning, comparative biology and taxonomic classification.</title>
        <authorList>
            <person name="Goeker M."/>
        </authorList>
    </citation>
    <scope>NUCLEOTIDE SEQUENCE [LARGE SCALE GENOMIC DNA]</scope>
    <source>
        <strain evidence="4 5">DSM 18048</strain>
    </source>
</reference>
<dbReference type="PANTHER" id="PTHR16305:SF28">
    <property type="entry name" value="GUANYLATE CYCLASE DOMAIN-CONTAINING PROTEIN"/>
    <property type="match status" value="1"/>
</dbReference>
<feature type="repeat" description="TPR" evidence="3">
    <location>
        <begin position="635"/>
        <end position="668"/>
    </location>
</feature>
<dbReference type="AlphaFoldDB" id="A0A318SBL9"/>
<evidence type="ECO:0000256" key="2">
    <source>
        <dbReference type="ARBA" id="ARBA00022840"/>
    </source>
</evidence>
<dbReference type="SUPFAM" id="SSF48452">
    <property type="entry name" value="TPR-like"/>
    <property type="match status" value="2"/>
</dbReference>
<dbReference type="Gene3D" id="1.25.40.10">
    <property type="entry name" value="Tetratricopeptide repeat domain"/>
    <property type="match status" value="2"/>
</dbReference>
<dbReference type="InterPro" id="IPR019734">
    <property type="entry name" value="TPR_rpt"/>
</dbReference>
<evidence type="ECO:0000313" key="5">
    <source>
        <dbReference type="Proteomes" id="UP000248326"/>
    </source>
</evidence>
<evidence type="ECO:0000313" key="4">
    <source>
        <dbReference type="EMBL" id="PYE53750.1"/>
    </source>
</evidence>
<dbReference type="InterPro" id="IPR027417">
    <property type="entry name" value="P-loop_NTPase"/>
</dbReference>
<dbReference type="PROSITE" id="PS50005">
    <property type="entry name" value="TPR"/>
    <property type="match status" value="1"/>
</dbReference>
<protein>
    <submittedName>
        <fullName evidence="4">Tetratricopeptide repeat protein</fullName>
    </submittedName>
</protein>
<keyword evidence="5" id="KW-1185">Reference proteome</keyword>
<dbReference type="PANTHER" id="PTHR16305">
    <property type="entry name" value="TESTICULAR SOLUBLE ADENYLYL CYCLASE"/>
    <property type="match status" value="1"/>
</dbReference>
<evidence type="ECO:0000256" key="1">
    <source>
        <dbReference type="ARBA" id="ARBA00022741"/>
    </source>
</evidence>
<keyword evidence="2" id="KW-0067">ATP-binding</keyword>
<proteinExistence type="predicted"/>
<keyword evidence="3" id="KW-0802">TPR repeat</keyword>
<dbReference type="GO" id="GO:0005737">
    <property type="term" value="C:cytoplasm"/>
    <property type="evidence" value="ECO:0007669"/>
    <property type="project" value="TreeGrafter"/>
</dbReference>
<dbReference type="EMBL" id="QJSX01000007">
    <property type="protein sequence ID" value="PYE53750.1"/>
    <property type="molecule type" value="Genomic_DNA"/>
</dbReference>
<accession>A0A318SBL9</accession>
<dbReference type="SUPFAM" id="SSF52540">
    <property type="entry name" value="P-loop containing nucleoside triphosphate hydrolases"/>
    <property type="match status" value="1"/>
</dbReference>
<organism evidence="4 5">
    <name type="scientific">Deinococcus yavapaiensis KR-236</name>
    <dbReference type="NCBI Taxonomy" id="694435"/>
    <lineage>
        <taxon>Bacteria</taxon>
        <taxon>Thermotogati</taxon>
        <taxon>Deinococcota</taxon>
        <taxon>Deinococci</taxon>
        <taxon>Deinococcales</taxon>
        <taxon>Deinococcaceae</taxon>
        <taxon>Deinococcus</taxon>
    </lineage>
</organism>
<keyword evidence="1" id="KW-0547">Nucleotide-binding</keyword>
<comment type="caution">
    <text evidence="4">The sequence shown here is derived from an EMBL/GenBank/DDBJ whole genome shotgun (WGS) entry which is preliminary data.</text>
</comment>
<dbReference type="Proteomes" id="UP000248326">
    <property type="component" value="Unassembled WGS sequence"/>
</dbReference>
<dbReference type="SMART" id="SM00028">
    <property type="entry name" value="TPR"/>
    <property type="match status" value="6"/>
</dbReference>
<name>A0A318SBL9_9DEIO</name>
<evidence type="ECO:0000256" key="3">
    <source>
        <dbReference type="PROSITE-ProRule" id="PRU00339"/>
    </source>
</evidence>
<dbReference type="InterPro" id="IPR011990">
    <property type="entry name" value="TPR-like_helical_dom_sf"/>
</dbReference>
<dbReference type="GO" id="GO:0005524">
    <property type="term" value="F:ATP binding"/>
    <property type="evidence" value="ECO:0007669"/>
    <property type="project" value="UniProtKB-KW"/>
</dbReference>
<dbReference type="Pfam" id="PF13424">
    <property type="entry name" value="TPR_12"/>
    <property type="match status" value="1"/>
</dbReference>